<reference evidence="3 4" key="1">
    <citation type="journal article" date="2024" name="Front Chem Biol">
        <title>Unveiling the potential of Daldinia eschscholtzii MFLUCC 19-0629 through bioactivity and bioinformatics studies for enhanced sustainable agriculture production.</title>
        <authorList>
            <person name="Brooks S."/>
            <person name="Weaver J.A."/>
            <person name="Klomchit A."/>
            <person name="Alharthi S.A."/>
            <person name="Onlamun T."/>
            <person name="Nurani R."/>
            <person name="Vong T.K."/>
            <person name="Alberti F."/>
            <person name="Greco C."/>
        </authorList>
    </citation>
    <scope>NUCLEOTIDE SEQUENCE [LARGE SCALE GENOMIC DNA]</scope>
    <source>
        <strain evidence="3">MFLUCC 19-0629</strain>
    </source>
</reference>
<keyword evidence="4" id="KW-1185">Reference proteome</keyword>
<dbReference type="Pfam" id="PF09362">
    <property type="entry name" value="DUF1996"/>
    <property type="match status" value="1"/>
</dbReference>
<dbReference type="AlphaFoldDB" id="A0AAX6MUG4"/>
<organism evidence="3 4">
    <name type="scientific">Daldinia eschscholtzii</name>
    <dbReference type="NCBI Taxonomy" id="292717"/>
    <lineage>
        <taxon>Eukaryota</taxon>
        <taxon>Fungi</taxon>
        <taxon>Dikarya</taxon>
        <taxon>Ascomycota</taxon>
        <taxon>Pezizomycotina</taxon>
        <taxon>Sordariomycetes</taxon>
        <taxon>Xylariomycetidae</taxon>
        <taxon>Xylariales</taxon>
        <taxon>Hypoxylaceae</taxon>
        <taxon>Daldinia</taxon>
    </lineage>
</organism>
<feature type="domain" description="DUF1996" evidence="2">
    <location>
        <begin position="44"/>
        <end position="142"/>
    </location>
</feature>
<dbReference type="PANTHER" id="PTHR43662">
    <property type="match status" value="1"/>
</dbReference>
<sequence length="153" mass="16529">MFWSALLSFAAFVDAAPQVTPVKGPGDNSLVRFGCSQVVIERLDPLVNPGVNPSPHLHQVVGGNAFNASIPSTDVSSLATCTTCSFSDDFSNYWTANVYFKARNGTYKRVPQIPNRFLEGSKGGVTVYYLSPGKKTVTAFKPVGLMAYQTRSL</sequence>
<keyword evidence="1" id="KW-0732">Signal</keyword>
<protein>
    <recommendedName>
        <fullName evidence="2">DUF1996 domain-containing protein</fullName>
    </recommendedName>
</protein>
<evidence type="ECO:0000313" key="4">
    <source>
        <dbReference type="Proteomes" id="UP001369815"/>
    </source>
</evidence>
<dbReference type="InterPro" id="IPR018535">
    <property type="entry name" value="DUF1996"/>
</dbReference>
<evidence type="ECO:0000259" key="2">
    <source>
        <dbReference type="Pfam" id="PF09362"/>
    </source>
</evidence>
<evidence type="ECO:0000256" key="1">
    <source>
        <dbReference type="SAM" id="SignalP"/>
    </source>
</evidence>
<proteinExistence type="predicted"/>
<feature type="signal peptide" evidence="1">
    <location>
        <begin position="1"/>
        <end position="15"/>
    </location>
</feature>
<dbReference type="PANTHER" id="PTHR43662:SF6">
    <property type="entry name" value="DUF1996 DOMAIN-CONTAINING PROTEIN"/>
    <property type="match status" value="1"/>
</dbReference>
<evidence type="ECO:0000313" key="3">
    <source>
        <dbReference type="EMBL" id="KAK6956073.1"/>
    </source>
</evidence>
<feature type="chain" id="PRO_5043960280" description="DUF1996 domain-containing protein" evidence="1">
    <location>
        <begin position="16"/>
        <end position="153"/>
    </location>
</feature>
<gene>
    <name evidence="3" type="ORF">Daesc_001343</name>
</gene>
<accession>A0AAX6MUG4</accession>
<dbReference type="Proteomes" id="UP001369815">
    <property type="component" value="Unassembled WGS sequence"/>
</dbReference>
<dbReference type="EMBL" id="JBANMG010000002">
    <property type="protein sequence ID" value="KAK6956073.1"/>
    <property type="molecule type" value="Genomic_DNA"/>
</dbReference>
<comment type="caution">
    <text evidence="3">The sequence shown here is derived from an EMBL/GenBank/DDBJ whole genome shotgun (WGS) entry which is preliminary data.</text>
</comment>
<name>A0AAX6MUG4_9PEZI</name>